<gene>
    <name evidence="2" type="ORF">E4U09_005001</name>
</gene>
<comment type="caution">
    <text evidence="2">The sequence shown here is derived from an EMBL/GenBank/DDBJ whole genome shotgun (WGS) entry which is preliminary data.</text>
</comment>
<name>A0A9P7QH93_9HYPO</name>
<feature type="signal peptide" evidence="1">
    <location>
        <begin position="1"/>
        <end position="15"/>
    </location>
</feature>
<keyword evidence="3" id="KW-1185">Reference proteome</keyword>
<dbReference type="AlphaFoldDB" id="A0A9P7QH93"/>
<sequence>MHAILLALLLPLVTANDHRQCDCWSWSTGGRWGYNTALTQWVCTQYFRGVAVYDDGIGRCLARGKKKIEGQDWDTCCKIAGYSGYFPLTPSGKANLTALPITVQVAVGHCPNRV</sequence>
<accession>A0A9P7QH93</accession>
<dbReference type="EMBL" id="SRRH01000408">
    <property type="protein sequence ID" value="KAG6289435.1"/>
    <property type="molecule type" value="Genomic_DNA"/>
</dbReference>
<evidence type="ECO:0000313" key="3">
    <source>
        <dbReference type="Proteomes" id="UP000707071"/>
    </source>
</evidence>
<dbReference type="Proteomes" id="UP000707071">
    <property type="component" value="Unassembled WGS sequence"/>
</dbReference>
<evidence type="ECO:0000256" key="1">
    <source>
        <dbReference type="SAM" id="SignalP"/>
    </source>
</evidence>
<feature type="chain" id="PRO_5040242643" evidence="1">
    <location>
        <begin position="16"/>
        <end position="114"/>
    </location>
</feature>
<reference evidence="2 3" key="1">
    <citation type="journal article" date="2020" name="bioRxiv">
        <title>Whole genome comparisons of ergot fungi reveals the divergence and evolution of species within the genus Claviceps are the result of varying mechanisms driving genome evolution and host range expansion.</title>
        <authorList>
            <person name="Wyka S.A."/>
            <person name="Mondo S.J."/>
            <person name="Liu M."/>
            <person name="Dettman J."/>
            <person name="Nalam V."/>
            <person name="Broders K.D."/>
        </authorList>
    </citation>
    <scope>NUCLEOTIDE SEQUENCE [LARGE SCALE GENOMIC DNA]</scope>
    <source>
        <strain evidence="2 3">Clav52</strain>
    </source>
</reference>
<organism evidence="2 3">
    <name type="scientific">Claviceps aff. purpurea</name>
    <dbReference type="NCBI Taxonomy" id="1967640"/>
    <lineage>
        <taxon>Eukaryota</taxon>
        <taxon>Fungi</taxon>
        <taxon>Dikarya</taxon>
        <taxon>Ascomycota</taxon>
        <taxon>Pezizomycotina</taxon>
        <taxon>Sordariomycetes</taxon>
        <taxon>Hypocreomycetidae</taxon>
        <taxon>Hypocreales</taxon>
        <taxon>Clavicipitaceae</taxon>
        <taxon>Claviceps</taxon>
    </lineage>
</organism>
<keyword evidence="1" id="KW-0732">Signal</keyword>
<evidence type="ECO:0000313" key="2">
    <source>
        <dbReference type="EMBL" id="KAG6289435.1"/>
    </source>
</evidence>
<protein>
    <submittedName>
        <fullName evidence="2">Uncharacterized protein</fullName>
    </submittedName>
</protein>
<proteinExistence type="predicted"/>